<evidence type="ECO:0000256" key="6">
    <source>
        <dbReference type="ARBA" id="ARBA00023136"/>
    </source>
</evidence>
<keyword evidence="3 9" id="KW-0812">Transmembrane</keyword>
<feature type="transmembrane region" description="Helical" evidence="9">
    <location>
        <begin position="142"/>
        <end position="160"/>
    </location>
</feature>
<dbReference type="KEGG" id="agif:122856976"/>
<protein>
    <recommendedName>
        <fullName evidence="9">Odorant receptor</fullName>
    </recommendedName>
</protein>
<sequence>MKNKNIKNQNLYDFNSYTIKLFNVLSFFRISPSNNTTFFKKACSTCFLIYFLTFGLSILTLEIIKFKDIDDLDSLSSIIPETCFTALGVFKWFYCILNIDKLKKVLKALETCHKLGYKINDKDKEYKIYHGIMLKAKKSSELFMILWYIFVVVGVSQWSTNPIIKDYYKNLYIHKNNDYNISLSRSYPVEIYLPIEVNSFKRYVMLYICNACAIVGAGIGMNSCDILCVFIMIFISAHLKYLNDCLIDIKDLKLIMSSNNPYDEFKKKLKNCIIYHQQILEVYRVYEDYSTRVLFVQCIENTVGLCLLSLRASTMKYSPSIDFWMPFTSLLEYSIGIAIELSVFCYFGTQLEELGLKVGDSFFSSYWERLPQLDTQKILLFGIINAQKPILITGGPFYILNLPTFKTLIYMSISNAVVLRQLAED</sequence>
<feature type="transmembrane region" description="Helical" evidence="9">
    <location>
        <begin position="47"/>
        <end position="66"/>
    </location>
</feature>
<dbReference type="Pfam" id="PF02949">
    <property type="entry name" value="7tm_6"/>
    <property type="match status" value="1"/>
</dbReference>
<keyword evidence="2 9" id="KW-0716">Sensory transduction</keyword>
<evidence type="ECO:0000256" key="8">
    <source>
        <dbReference type="ARBA" id="ARBA00023224"/>
    </source>
</evidence>
<dbReference type="GO" id="GO:0004984">
    <property type="term" value="F:olfactory receptor activity"/>
    <property type="evidence" value="ECO:0007669"/>
    <property type="project" value="InterPro"/>
</dbReference>
<dbReference type="EMBL" id="MK048962">
    <property type="protein sequence ID" value="AZQ24903.1"/>
    <property type="molecule type" value="mRNA"/>
</dbReference>
<dbReference type="PANTHER" id="PTHR21137">
    <property type="entry name" value="ODORANT RECEPTOR"/>
    <property type="match status" value="1"/>
</dbReference>
<evidence type="ECO:0000256" key="1">
    <source>
        <dbReference type="ARBA" id="ARBA00004141"/>
    </source>
</evidence>
<keyword evidence="6 9" id="KW-0472">Membrane</keyword>
<evidence type="ECO:0000256" key="7">
    <source>
        <dbReference type="ARBA" id="ARBA00023170"/>
    </source>
</evidence>
<reference evidence="10" key="1">
    <citation type="journal article" date="2018" name="Front. Physiol.">
        <title>Differential Expression Analysis of Olfactory Genes Based on a Combination of Sequencing Platforms and Behavioral Investigations in Aphidius gifuensis.</title>
        <authorList>
            <person name="Fan J."/>
            <person name="Zhang Q."/>
            <person name="Xu Q."/>
            <person name="Xue W."/>
            <person name="Han Z."/>
            <person name="Sun J."/>
            <person name="Chen J."/>
        </authorList>
    </citation>
    <scope>NUCLEOTIDE SEQUENCE</scope>
</reference>
<evidence type="ECO:0000256" key="2">
    <source>
        <dbReference type="ARBA" id="ARBA00022606"/>
    </source>
</evidence>
<keyword evidence="4 9" id="KW-0552">Olfaction</keyword>
<evidence type="ECO:0000256" key="5">
    <source>
        <dbReference type="ARBA" id="ARBA00022989"/>
    </source>
</evidence>
<dbReference type="GO" id="GO:0007165">
    <property type="term" value="P:signal transduction"/>
    <property type="evidence" value="ECO:0007669"/>
    <property type="project" value="UniProtKB-KW"/>
</dbReference>
<dbReference type="PANTHER" id="PTHR21137:SF42">
    <property type="entry name" value="ODORANT RECEPTOR 83A"/>
    <property type="match status" value="1"/>
</dbReference>
<evidence type="ECO:0000256" key="9">
    <source>
        <dbReference type="RuleBase" id="RU351113"/>
    </source>
</evidence>
<dbReference type="GeneID" id="122856976"/>
<dbReference type="OrthoDB" id="7677057at2759"/>
<dbReference type="GO" id="GO:0005886">
    <property type="term" value="C:plasma membrane"/>
    <property type="evidence" value="ECO:0007669"/>
    <property type="project" value="UniProtKB-SubCell"/>
</dbReference>
<feature type="transmembrane region" description="Helical" evidence="9">
    <location>
        <begin position="204"/>
        <end position="235"/>
    </location>
</feature>
<organism evidence="10">
    <name type="scientific">Aphidius gifuensis</name>
    <name type="common">Parasitoid wasp</name>
    <dbReference type="NCBI Taxonomy" id="684658"/>
    <lineage>
        <taxon>Eukaryota</taxon>
        <taxon>Metazoa</taxon>
        <taxon>Ecdysozoa</taxon>
        <taxon>Arthropoda</taxon>
        <taxon>Hexapoda</taxon>
        <taxon>Insecta</taxon>
        <taxon>Pterygota</taxon>
        <taxon>Neoptera</taxon>
        <taxon>Endopterygota</taxon>
        <taxon>Hymenoptera</taxon>
        <taxon>Apocrita</taxon>
        <taxon>Ichneumonoidea</taxon>
        <taxon>Braconidae</taxon>
        <taxon>Aphidiinae</taxon>
        <taxon>Aphidius</taxon>
    </lineage>
</organism>
<dbReference type="RefSeq" id="XP_044014852.1">
    <property type="nucleotide sequence ID" value="XM_044158917.1"/>
</dbReference>
<evidence type="ECO:0000256" key="3">
    <source>
        <dbReference type="ARBA" id="ARBA00022692"/>
    </source>
</evidence>
<comment type="caution">
    <text evidence="9">Lacks conserved residue(s) required for the propagation of feature annotation.</text>
</comment>
<evidence type="ECO:0000256" key="4">
    <source>
        <dbReference type="ARBA" id="ARBA00022725"/>
    </source>
</evidence>
<accession>A0A3Q9EJH0</accession>
<keyword evidence="5 9" id="KW-1133">Transmembrane helix</keyword>
<keyword evidence="8 9" id="KW-0807">Transducer</keyword>
<dbReference type="AlphaFoldDB" id="A0A3Q9EJH0"/>
<evidence type="ECO:0000313" key="10">
    <source>
        <dbReference type="EMBL" id="AZQ24903.1"/>
    </source>
</evidence>
<comment type="similarity">
    <text evidence="9">Belongs to the insect chemoreceptor superfamily. Heteromeric odorant receptor channel (TC 1.A.69) family.</text>
</comment>
<feature type="transmembrane region" description="Helical" evidence="9">
    <location>
        <begin position="78"/>
        <end position="97"/>
    </location>
</feature>
<keyword evidence="7 9" id="KW-0675">Receptor</keyword>
<dbReference type="GO" id="GO:0005549">
    <property type="term" value="F:odorant binding"/>
    <property type="evidence" value="ECO:0007669"/>
    <property type="project" value="InterPro"/>
</dbReference>
<name>A0A3Q9EJH0_APHGI</name>
<comment type="subcellular location">
    <subcellularLocation>
        <location evidence="9">Cell membrane</location>
        <topology evidence="9">Multi-pass membrane protein</topology>
    </subcellularLocation>
    <subcellularLocation>
        <location evidence="1">Membrane</location>
        <topology evidence="1">Multi-pass membrane protein</topology>
    </subcellularLocation>
</comment>
<dbReference type="InterPro" id="IPR004117">
    <property type="entry name" value="7tm6_olfct_rcpt"/>
</dbReference>
<proteinExistence type="evidence at transcript level"/>